<accession>A0A0P1LXB6</accession>
<accession>A0A0P1LBD5</accession>
<dbReference type="PANTHER" id="PTHR34295:SF1">
    <property type="entry name" value="BIOTIN TRANSPORTER BIOY"/>
    <property type="match status" value="1"/>
</dbReference>
<accession>A0A0P1NY37</accession>
<accession>A0A0P1LU91</accession>
<evidence type="ECO:0000313" key="6">
    <source>
        <dbReference type="Proteomes" id="UP000182011"/>
    </source>
</evidence>
<dbReference type="Proteomes" id="UP000182011">
    <property type="component" value="Unassembled WGS sequence"/>
</dbReference>
<keyword evidence="3" id="KW-1133">Transmembrane helix</keyword>
<dbReference type="PANTHER" id="PTHR34295">
    <property type="entry name" value="BIOTIN TRANSPORTER BIOY"/>
    <property type="match status" value="1"/>
</dbReference>
<comment type="similarity">
    <text evidence="1 2">Belongs to the BioY family.</text>
</comment>
<feature type="transmembrane region" description="Helical" evidence="3">
    <location>
        <begin position="120"/>
        <end position="146"/>
    </location>
</feature>
<dbReference type="Pfam" id="PF02632">
    <property type="entry name" value="BioY"/>
    <property type="match status" value="1"/>
</dbReference>
<feature type="transmembrane region" description="Helical" evidence="3">
    <location>
        <begin position="96"/>
        <end position="114"/>
    </location>
</feature>
<feature type="transmembrane region" description="Helical" evidence="3">
    <location>
        <begin position="45"/>
        <end position="63"/>
    </location>
</feature>
<organism evidence="5 6">
    <name type="scientific">Candidatus Kryptonium thompsonii</name>
    <dbReference type="NCBI Taxonomy" id="1633631"/>
    <lineage>
        <taxon>Bacteria</taxon>
        <taxon>Pseudomonadati</taxon>
        <taxon>Candidatus Kryptoniota</taxon>
        <taxon>Candidatus Kryptonium</taxon>
    </lineage>
</organism>
<dbReference type="RefSeq" id="WP_047134909.1">
    <property type="nucleotide sequence ID" value="NZ_CZVI01000009.1"/>
</dbReference>
<evidence type="ECO:0000256" key="3">
    <source>
        <dbReference type="SAM" id="Phobius"/>
    </source>
</evidence>
<accession>A0A0P1M0T0</accession>
<dbReference type="PIRSF" id="PIRSF016661">
    <property type="entry name" value="BioY"/>
    <property type="match status" value="1"/>
</dbReference>
<keyword evidence="3" id="KW-0812">Transmembrane</keyword>
<reference evidence="4 7" key="2">
    <citation type="submission" date="2015-11" db="EMBL/GenBank/DDBJ databases">
        <authorList>
            <person name="Varghese N."/>
        </authorList>
    </citation>
    <scope>NUCLEOTIDE SEQUENCE [LARGE SCALE GENOMIC DNA]</scope>
    <source>
        <strain evidence="4 7">JGI-8</strain>
    </source>
</reference>
<evidence type="ECO:0000313" key="7">
    <source>
        <dbReference type="Proteomes" id="UP000182200"/>
    </source>
</evidence>
<dbReference type="EMBL" id="CZVI01000009">
    <property type="protein sequence ID" value="CUS85509.1"/>
    <property type="molecule type" value="Genomic_DNA"/>
</dbReference>
<evidence type="ECO:0000313" key="4">
    <source>
        <dbReference type="EMBL" id="CUS85509.1"/>
    </source>
</evidence>
<dbReference type="Proteomes" id="UP000182200">
    <property type="component" value="Unassembled WGS sequence"/>
</dbReference>
<dbReference type="AlphaFoldDB" id="A0A0P1LSJ9"/>
<accession>A0A0P1P106</accession>
<dbReference type="GO" id="GO:0005886">
    <property type="term" value="C:plasma membrane"/>
    <property type="evidence" value="ECO:0007669"/>
    <property type="project" value="UniProtKB-SubCell"/>
</dbReference>
<protein>
    <recommendedName>
        <fullName evidence="2">Biotin transporter</fullName>
    </recommendedName>
</protein>
<accession>A0A0P1LEI9</accession>
<sequence>MKQTKALSLDFNKTIVLTRLLWVVAFTGLTFLGAKIEIPTEPVPYTLQTMFVLLSAAFLGPYLGALSQFIYLALGSAGLPVFAGPIAGFSKLLGPTGGYLLAFPISAFVVGYLVKFKNSYWWIAFSMFCGLILIFAFGTIQLNLVLIHNWGEAIKSGFLIFSFWDLLKLFASASIYASLKRFYK</sequence>
<dbReference type="GO" id="GO:0015225">
    <property type="term" value="F:biotin transmembrane transporter activity"/>
    <property type="evidence" value="ECO:0007669"/>
    <property type="project" value="UniProtKB-UniRule"/>
</dbReference>
<comment type="subcellular location">
    <subcellularLocation>
        <location evidence="2">Cell membrane</location>
        <topology evidence="2">Multi-pass membrane protein</topology>
    </subcellularLocation>
</comment>
<keyword evidence="2 3" id="KW-0472">Membrane</keyword>
<accession>A0A0N7MQL0</accession>
<evidence type="ECO:0000313" key="5">
    <source>
        <dbReference type="EMBL" id="CUU06633.1"/>
    </source>
</evidence>
<keyword evidence="2" id="KW-0813">Transport</keyword>
<evidence type="ECO:0000256" key="2">
    <source>
        <dbReference type="PIRNR" id="PIRNR016661"/>
    </source>
</evidence>
<accession>A0A0P1MNB5</accession>
<proteinExistence type="inferred from homology"/>
<evidence type="ECO:0000256" key="1">
    <source>
        <dbReference type="ARBA" id="ARBA00010692"/>
    </source>
</evidence>
<gene>
    <name evidence="5" type="ORF">JGI4_01560</name>
    <name evidence="4" type="ORF">JGI8_00909</name>
</gene>
<feature type="transmembrane region" description="Helical" evidence="3">
    <location>
        <begin position="158"/>
        <end position="179"/>
    </location>
</feature>
<dbReference type="EMBL" id="FAOP01000006">
    <property type="protein sequence ID" value="CUU06633.1"/>
    <property type="molecule type" value="Genomic_DNA"/>
</dbReference>
<feature type="transmembrane region" description="Helical" evidence="3">
    <location>
        <begin position="20"/>
        <end position="38"/>
    </location>
</feature>
<dbReference type="Gene3D" id="1.10.1760.20">
    <property type="match status" value="1"/>
</dbReference>
<keyword evidence="7" id="KW-1185">Reference proteome</keyword>
<accession>A0A0N7MRL1</accession>
<dbReference type="STRING" id="1633631.GCA_001442925_01555"/>
<reference evidence="5 6" key="1">
    <citation type="submission" date="2015-11" db="EMBL/GenBank/DDBJ databases">
        <authorList>
            <person name="Zhang Y."/>
            <person name="Guo Z."/>
        </authorList>
    </citation>
    <scope>NUCLEOTIDE SEQUENCE [LARGE SCALE GENOMIC DNA]</scope>
    <source>
        <strain evidence="5">JGI-4</strain>
    </source>
</reference>
<accession>A0A0S4N6B5</accession>
<dbReference type="InterPro" id="IPR003784">
    <property type="entry name" value="BioY"/>
</dbReference>
<accession>A0A0P1LSJ9</accession>
<name>A0A0P1LSJ9_9BACT</name>
<keyword evidence="2" id="KW-1003">Cell membrane</keyword>
<dbReference type="OrthoDB" id="9803495at2"/>